<dbReference type="AlphaFoldDB" id="A0AAD8BFX8"/>
<evidence type="ECO:0000313" key="2">
    <source>
        <dbReference type="Proteomes" id="UP001233172"/>
    </source>
</evidence>
<protein>
    <submittedName>
        <fullName evidence="1">Uncharacterized protein</fullName>
    </submittedName>
</protein>
<organism evidence="1 2">
    <name type="scientific">Biomphalaria pfeifferi</name>
    <name type="common">Bloodfluke planorb</name>
    <name type="synonym">Freshwater snail</name>
    <dbReference type="NCBI Taxonomy" id="112525"/>
    <lineage>
        <taxon>Eukaryota</taxon>
        <taxon>Metazoa</taxon>
        <taxon>Spiralia</taxon>
        <taxon>Lophotrochozoa</taxon>
        <taxon>Mollusca</taxon>
        <taxon>Gastropoda</taxon>
        <taxon>Heterobranchia</taxon>
        <taxon>Euthyneura</taxon>
        <taxon>Panpulmonata</taxon>
        <taxon>Hygrophila</taxon>
        <taxon>Lymnaeoidea</taxon>
        <taxon>Planorbidae</taxon>
        <taxon>Biomphalaria</taxon>
    </lineage>
</organism>
<name>A0AAD8BFX8_BIOPF</name>
<dbReference type="Proteomes" id="UP001233172">
    <property type="component" value="Unassembled WGS sequence"/>
</dbReference>
<accession>A0AAD8BFX8</accession>
<sequence length="74" mass="8385">MDVFGTAPQWAVSVIRRPVPLLLRTKLPTPLAIQACTVDCQRSCDSLEMETQHVRSVRTELDSSHFDRTIKAFN</sequence>
<reference evidence="1" key="2">
    <citation type="submission" date="2023-04" db="EMBL/GenBank/DDBJ databases">
        <authorList>
            <person name="Bu L."/>
            <person name="Lu L."/>
            <person name="Laidemitt M.R."/>
            <person name="Zhang S.M."/>
            <person name="Mutuku M."/>
            <person name="Mkoji G."/>
            <person name="Steinauer M."/>
            <person name="Loker E.S."/>
        </authorList>
    </citation>
    <scope>NUCLEOTIDE SEQUENCE</scope>
    <source>
        <strain evidence="1">KasaAsao</strain>
        <tissue evidence="1">Whole Snail</tissue>
    </source>
</reference>
<comment type="caution">
    <text evidence="1">The sequence shown here is derived from an EMBL/GenBank/DDBJ whole genome shotgun (WGS) entry which is preliminary data.</text>
</comment>
<dbReference type="EMBL" id="JASAOG010000082">
    <property type="protein sequence ID" value="KAK0053894.1"/>
    <property type="molecule type" value="Genomic_DNA"/>
</dbReference>
<gene>
    <name evidence="1" type="ORF">Bpfe_016638</name>
</gene>
<reference evidence="1" key="1">
    <citation type="journal article" date="2023" name="PLoS Negl. Trop. Dis.">
        <title>A genome sequence for Biomphalaria pfeifferi, the major vector snail for the human-infecting parasite Schistosoma mansoni.</title>
        <authorList>
            <person name="Bu L."/>
            <person name="Lu L."/>
            <person name="Laidemitt M.R."/>
            <person name="Zhang S.M."/>
            <person name="Mutuku M."/>
            <person name="Mkoji G."/>
            <person name="Steinauer M."/>
            <person name="Loker E.S."/>
        </authorList>
    </citation>
    <scope>NUCLEOTIDE SEQUENCE</scope>
    <source>
        <strain evidence="1">KasaAsao</strain>
    </source>
</reference>
<keyword evidence="2" id="KW-1185">Reference proteome</keyword>
<proteinExistence type="predicted"/>
<evidence type="ECO:0000313" key="1">
    <source>
        <dbReference type="EMBL" id="KAK0053894.1"/>
    </source>
</evidence>